<dbReference type="AlphaFoldDB" id="A0A9X9S2Z5"/>
<dbReference type="KEGG" id="mou:OU421_10355"/>
<dbReference type="PANTHER" id="PTHR31332:SF0">
    <property type="entry name" value="7-HYDROXYMETHYL CHLOROPHYLL A REDUCTASE, CHLOROPLASTIC"/>
    <property type="match status" value="1"/>
</dbReference>
<dbReference type="PANTHER" id="PTHR31332">
    <property type="entry name" value="7-HYDROXYMETHYL CHLOROPHYLL A REDUCTASE, CHLOROPLASTIC"/>
    <property type="match status" value="1"/>
</dbReference>
<dbReference type="Proteomes" id="UP001163096">
    <property type="component" value="Chromosome"/>
</dbReference>
<dbReference type="GeneID" id="76835507"/>
<gene>
    <name evidence="2" type="ORF">OU421_10355</name>
</gene>
<dbReference type="SUPFAM" id="SSF54862">
    <property type="entry name" value="4Fe-4S ferredoxins"/>
    <property type="match status" value="1"/>
</dbReference>
<dbReference type="InterPro" id="IPR017900">
    <property type="entry name" value="4Fe4S_Fe_S_CS"/>
</dbReference>
<feature type="domain" description="4Fe-4S ferredoxin-type" evidence="1">
    <location>
        <begin position="10"/>
        <end position="39"/>
    </location>
</feature>
<name>A0A9X9S2Z5_METOG</name>
<organism evidence="2 3">
    <name type="scientific">Methanogenium organophilum</name>
    <dbReference type="NCBI Taxonomy" id="2199"/>
    <lineage>
        <taxon>Archaea</taxon>
        <taxon>Methanobacteriati</taxon>
        <taxon>Methanobacteriota</taxon>
        <taxon>Stenosarchaea group</taxon>
        <taxon>Methanomicrobia</taxon>
        <taxon>Methanomicrobiales</taxon>
        <taxon>Methanomicrobiaceae</taxon>
        <taxon>Methanogenium</taxon>
    </lineage>
</organism>
<dbReference type="InterPro" id="IPR007525">
    <property type="entry name" value="FrhB_FdhB_C"/>
</dbReference>
<protein>
    <submittedName>
        <fullName evidence="2">Coenzyme F420 hydrogenase/dehydrogenase, beta subunit C-terminal domain</fullName>
    </submittedName>
</protein>
<reference evidence="2" key="1">
    <citation type="submission" date="2022-11" db="EMBL/GenBank/DDBJ databases">
        <title>Complete genome sequence of Methanogenium organophilum DSM 3596.</title>
        <authorList>
            <person name="Chen S.-C."/>
            <person name="Lai S.-J."/>
            <person name="You Y.-T."/>
        </authorList>
    </citation>
    <scope>NUCLEOTIDE SEQUENCE</scope>
    <source>
        <strain evidence="2">DSM 3596</strain>
    </source>
</reference>
<evidence type="ECO:0000259" key="1">
    <source>
        <dbReference type="PROSITE" id="PS51379"/>
    </source>
</evidence>
<dbReference type="Pfam" id="PF00037">
    <property type="entry name" value="Fer4"/>
    <property type="match status" value="1"/>
</dbReference>
<evidence type="ECO:0000313" key="2">
    <source>
        <dbReference type="EMBL" id="WAI00812.1"/>
    </source>
</evidence>
<dbReference type="InterPro" id="IPR007516">
    <property type="entry name" value="Co_F420_Hydgase/DH_bsu_N"/>
</dbReference>
<dbReference type="EMBL" id="CP113361">
    <property type="protein sequence ID" value="WAI00812.1"/>
    <property type="molecule type" value="Genomic_DNA"/>
</dbReference>
<dbReference type="Gene3D" id="3.30.70.20">
    <property type="match status" value="1"/>
</dbReference>
<dbReference type="RefSeq" id="WP_268186017.1">
    <property type="nucleotide sequence ID" value="NZ_CP113361.1"/>
</dbReference>
<accession>A0A9X9S2Z5</accession>
<evidence type="ECO:0000313" key="3">
    <source>
        <dbReference type="Proteomes" id="UP001163096"/>
    </source>
</evidence>
<dbReference type="InterPro" id="IPR045220">
    <property type="entry name" value="FRHB/FDHB/HCAR-like"/>
</dbReference>
<dbReference type="PROSITE" id="PS00198">
    <property type="entry name" value="4FE4S_FER_1"/>
    <property type="match status" value="1"/>
</dbReference>
<dbReference type="Pfam" id="PF04422">
    <property type="entry name" value="FrhB_FdhB_N"/>
    <property type="match status" value="1"/>
</dbReference>
<keyword evidence="3" id="KW-1185">Reference proteome</keyword>
<dbReference type="GO" id="GO:0052592">
    <property type="term" value="F:oxidoreductase activity, acting on CH or CH2 groups, with an iron-sulfur protein as acceptor"/>
    <property type="evidence" value="ECO:0007669"/>
    <property type="project" value="TreeGrafter"/>
</dbReference>
<proteinExistence type="predicted"/>
<dbReference type="PROSITE" id="PS51379">
    <property type="entry name" value="4FE4S_FER_2"/>
    <property type="match status" value="1"/>
</dbReference>
<dbReference type="InterPro" id="IPR017896">
    <property type="entry name" value="4Fe4S_Fe-S-bd"/>
</dbReference>
<sequence>MPGKNYQNLKEEVWDRDICSGCGACVAVCPADAIVFAHDKNSNSPIQTGYCKEVTDNVPCGACYAVCPRTGDQYESRMKKTGIGEYTRIIAAHSGFDVKKRQSGGAVTAILANALEEGLVDAIVTVTADPWTQKPQSVVITKTETLIATAGSRYAWWVPTLAALKSAVVTQKIERIAVVGVPCAASAARMMKDSDHDLLRPFGRAIRLIIGLFCTETFDYEMLIKDKIVHELSIEPWEIEKLDVRGKLIIDCTDNVTREMPLDALEDCVRKGCHACGDLTAVDSDISAGSIGSPNGETTVIIRTPVGAGFVNHAAETGRLIIENDITDLNIIEKLSQKKSERIHK</sequence>
<dbReference type="Pfam" id="PF04432">
    <property type="entry name" value="FrhB_FdhB_C"/>
    <property type="match status" value="1"/>
</dbReference>